<sequence length="79" mass="9101">MDNNTVNDVYDGRQLLQGDNINIIIKDAISEGMFVRQDGVAIEPDKITDDDRYDLMVMFIQFIMETNQELDSRFIIAKA</sequence>
<name>A0A382E634_9ZZZZ</name>
<organism evidence="1">
    <name type="scientific">marine metagenome</name>
    <dbReference type="NCBI Taxonomy" id="408172"/>
    <lineage>
        <taxon>unclassified sequences</taxon>
        <taxon>metagenomes</taxon>
        <taxon>ecological metagenomes</taxon>
    </lineage>
</organism>
<reference evidence="1" key="1">
    <citation type="submission" date="2018-05" db="EMBL/GenBank/DDBJ databases">
        <authorList>
            <person name="Lanie J.A."/>
            <person name="Ng W.-L."/>
            <person name="Kazmierczak K.M."/>
            <person name="Andrzejewski T.M."/>
            <person name="Davidsen T.M."/>
            <person name="Wayne K.J."/>
            <person name="Tettelin H."/>
            <person name="Glass J.I."/>
            <person name="Rusch D."/>
            <person name="Podicherti R."/>
            <person name="Tsui H.-C.T."/>
            <person name="Winkler M.E."/>
        </authorList>
    </citation>
    <scope>NUCLEOTIDE SEQUENCE</scope>
</reference>
<gene>
    <name evidence="1" type="ORF">METZ01_LOCUS198171</name>
</gene>
<evidence type="ECO:0000313" key="1">
    <source>
        <dbReference type="EMBL" id="SVB45317.1"/>
    </source>
</evidence>
<proteinExistence type="predicted"/>
<dbReference type="EMBL" id="UINC01042543">
    <property type="protein sequence ID" value="SVB45317.1"/>
    <property type="molecule type" value="Genomic_DNA"/>
</dbReference>
<dbReference type="AlphaFoldDB" id="A0A382E634"/>
<protein>
    <submittedName>
        <fullName evidence="1">Uncharacterized protein</fullName>
    </submittedName>
</protein>
<accession>A0A382E634</accession>